<feature type="chain" id="PRO_5007419933" evidence="7">
    <location>
        <begin position="29"/>
        <end position="955"/>
    </location>
</feature>
<feature type="compositionally biased region" description="Polar residues" evidence="5">
    <location>
        <begin position="804"/>
        <end position="813"/>
    </location>
</feature>
<dbReference type="Pfam" id="PF13855">
    <property type="entry name" value="LRR_8"/>
    <property type="match status" value="2"/>
</dbReference>
<dbReference type="Pfam" id="PF13927">
    <property type="entry name" value="Ig_3"/>
    <property type="match status" value="1"/>
</dbReference>
<dbReference type="InterPro" id="IPR013783">
    <property type="entry name" value="Ig-like_fold"/>
</dbReference>
<dbReference type="InterPro" id="IPR003591">
    <property type="entry name" value="Leu-rich_rpt_typical-subtyp"/>
</dbReference>
<dbReference type="SMART" id="SM00369">
    <property type="entry name" value="LRR_TYP"/>
    <property type="match status" value="6"/>
</dbReference>
<keyword evidence="4" id="KW-1015">Disulfide bond</keyword>
<accession>A0A0N8C3U7</accession>
<dbReference type="SMART" id="SM00082">
    <property type="entry name" value="LRRCT"/>
    <property type="match status" value="1"/>
</dbReference>
<evidence type="ECO:0000256" key="5">
    <source>
        <dbReference type="SAM" id="MobiDB-lite"/>
    </source>
</evidence>
<dbReference type="Gene3D" id="3.80.10.10">
    <property type="entry name" value="Ribonuclease Inhibitor"/>
    <property type="match status" value="2"/>
</dbReference>
<protein>
    <submittedName>
        <fullName evidence="9">Leucine-rich repeat-containing protein</fullName>
    </submittedName>
</protein>
<dbReference type="EMBL" id="GDIQ01083144">
    <property type="protein sequence ID" value="JAN11593.1"/>
    <property type="molecule type" value="Transcribed_RNA"/>
</dbReference>
<reference evidence="9" key="1">
    <citation type="submission" date="2015-10" db="EMBL/GenBank/DDBJ databases">
        <title>EvidentialGene: Evidence-directed Construction of Complete mRNA Transcriptomes without Genomes.</title>
        <authorList>
            <person name="Gilbert D.G."/>
        </authorList>
    </citation>
    <scope>NUCLEOTIDE SEQUENCE</scope>
</reference>
<dbReference type="InterPro" id="IPR036179">
    <property type="entry name" value="Ig-like_dom_sf"/>
</dbReference>
<dbReference type="InterPro" id="IPR032675">
    <property type="entry name" value="LRR_dom_sf"/>
</dbReference>
<keyword evidence="6" id="KW-0472">Membrane</keyword>
<evidence type="ECO:0000256" key="1">
    <source>
        <dbReference type="ARBA" id="ARBA00022614"/>
    </source>
</evidence>
<dbReference type="PROSITE" id="PS50835">
    <property type="entry name" value="IG_LIKE"/>
    <property type="match status" value="1"/>
</dbReference>
<feature type="compositionally biased region" description="Polar residues" evidence="5">
    <location>
        <begin position="724"/>
        <end position="740"/>
    </location>
</feature>
<feature type="domain" description="Ig-like" evidence="8">
    <location>
        <begin position="271"/>
        <end position="385"/>
    </location>
</feature>
<feature type="compositionally biased region" description="Low complexity" evidence="5">
    <location>
        <begin position="858"/>
        <end position="867"/>
    </location>
</feature>
<name>A0A0N8C3U7_9CRUS</name>
<keyword evidence="2 7" id="KW-0732">Signal</keyword>
<evidence type="ECO:0000256" key="3">
    <source>
        <dbReference type="ARBA" id="ARBA00022737"/>
    </source>
</evidence>
<dbReference type="AlphaFoldDB" id="A0A0N8C3U7"/>
<dbReference type="SMART" id="SM00409">
    <property type="entry name" value="IG"/>
    <property type="match status" value="1"/>
</dbReference>
<dbReference type="InterPro" id="IPR003598">
    <property type="entry name" value="Ig_sub2"/>
</dbReference>
<dbReference type="FunFam" id="3.80.10.10:FF:000082">
    <property type="entry name" value="Leucine-rich repeat-containing 24"/>
    <property type="match status" value="1"/>
</dbReference>
<dbReference type="InterPro" id="IPR000483">
    <property type="entry name" value="Cys-rich_flank_reg_C"/>
</dbReference>
<sequence>MATMTIMLKAVLMLFFCLLAMLAGPVKADWTATCTAGCTCKWADGKKVAECPGAGFTTIPENLSPEIQVLDLRGNQLGVLVNRAFSSVGLLNLQRIFLRNCSLTLVEKDAFHDLNIMVEVDLSHNQLHRFHPETFTNNEKLRSLSLSHNPLEKLEAHQFPPLPNLRSLELVKCQLEMVDKKAFMHLSKLETLKLSANKFTNLKPEVFLPLNKLKSLDLQDNPWNCDCRLLALRDYLSEANLNSTLTLCTEPEHLKGKPWSRLAAEDFACKPLIDVNEPHVEGRLGFDVTFSCRVSGNPPPTIWWVLQNRQIVNTTTASQSEQFVIRQSTHPTKINPSIASLHAEPQQPEFEYWSNLTLRRISEQDAGQYRCIARNKGGQVDANVSLQTPPAPVTILIEEETGLMSYTTAITLAVVGALVLLVGLVLLIVCLVRRVPKRKQPQPRDGSAAKLNGSAKTVNGNGSIAAVSEQEKSLLDIEMDQHTSLQNASTDGYHAVSQTDIDAQQHMQMQLQLRHQQLQQQQQQQQMRMMHGSNTYIPGDRYDTSRVPESLTRHLMMLDGCQVQQNPDGSFYPDLLDIPHRGARGGGSPSTHSGASNETANQQQQHMMMSTLSAAQLAGHPSYGVIGLHPPLQFTDSSSTTSSTAVLLPVGARPGYVTLPRRPRPRMPSWASSPPPMSSSSPGPGSLPAEEPQQPLYDTIGPRVTADGSSTSALSLNKIAGLTPNPSSGLSPRMQSSTLSRGHKISLPAYYVPIEEVDIPPPSPLVQQRRDHQQSTPNILSNGQYEDHHHHHHRMGREPVLGYFNNNNNSSTPIRRADDSETQHLLNDSSTPTSANTSYSNAAPEVISPIPDFRTAGSRASVSSLSSNTGLRRKIAPAVPPKPPGSIVVARPASVVPYHDDVASPAKVAPKPPPKPKKRLSTTGDSVKLEDLENGGGDSGGQAAYEDEGEDGTEV</sequence>
<dbReference type="Gene3D" id="2.60.40.10">
    <property type="entry name" value="Immunoglobulins"/>
    <property type="match status" value="1"/>
</dbReference>
<dbReference type="SUPFAM" id="SSF48726">
    <property type="entry name" value="Immunoglobulin"/>
    <property type="match status" value="1"/>
</dbReference>
<evidence type="ECO:0000256" key="4">
    <source>
        <dbReference type="ARBA" id="ARBA00023157"/>
    </source>
</evidence>
<feature type="compositionally biased region" description="Polar residues" evidence="5">
    <location>
        <begin position="774"/>
        <end position="784"/>
    </location>
</feature>
<feature type="compositionally biased region" description="Low complexity" evidence="5">
    <location>
        <begin position="667"/>
        <end position="692"/>
    </location>
</feature>
<keyword evidence="6" id="KW-1133">Transmembrane helix</keyword>
<feature type="region of interest" description="Disordered" evidence="5">
    <location>
        <begin position="901"/>
        <end position="955"/>
    </location>
</feature>
<proteinExistence type="predicted"/>
<dbReference type="PANTHER" id="PTHR24366:SF87">
    <property type="entry name" value="KEKKON 6, ISOFORM B"/>
    <property type="match status" value="1"/>
</dbReference>
<feature type="transmembrane region" description="Helical" evidence="6">
    <location>
        <begin position="409"/>
        <end position="432"/>
    </location>
</feature>
<dbReference type="InterPro" id="IPR001611">
    <property type="entry name" value="Leu-rich_rpt"/>
</dbReference>
<evidence type="ECO:0000256" key="7">
    <source>
        <dbReference type="SAM" id="SignalP"/>
    </source>
</evidence>
<organism evidence="9">
    <name type="scientific">Daphnia magna</name>
    <dbReference type="NCBI Taxonomy" id="35525"/>
    <lineage>
        <taxon>Eukaryota</taxon>
        <taxon>Metazoa</taxon>
        <taxon>Ecdysozoa</taxon>
        <taxon>Arthropoda</taxon>
        <taxon>Crustacea</taxon>
        <taxon>Branchiopoda</taxon>
        <taxon>Diplostraca</taxon>
        <taxon>Cladocera</taxon>
        <taxon>Anomopoda</taxon>
        <taxon>Daphniidae</taxon>
        <taxon>Daphnia</taxon>
    </lineage>
</organism>
<evidence type="ECO:0000256" key="2">
    <source>
        <dbReference type="ARBA" id="ARBA00022729"/>
    </source>
</evidence>
<dbReference type="EMBL" id="GDIQ01083145">
    <property type="protein sequence ID" value="JAN11592.1"/>
    <property type="molecule type" value="Transcribed_RNA"/>
</dbReference>
<dbReference type="EMBL" id="GDIQ01065088">
    <property type="protein sequence ID" value="JAN29649.1"/>
    <property type="molecule type" value="Transcribed_RNA"/>
</dbReference>
<dbReference type="SMART" id="SM00408">
    <property type="entry name" value="IGc2"/>
    <property type="match status" value="1"/>
</dbReference>
<evidence type="ECO:0000313" key="9">
    <source>
        <dbReference type="EMBL" id="JAN11593.1"/>
    </source>
</evidence>
<feature type="region of interest" description="Disordered" evidence="5">
    <location>
        <begin position="761"/>
        <end position="887"/>
    </location>
</feature>
<feature type="region of interest" description="Disordered" evidence="5">
    <location>
        <begin position="654"/>
        <end position="741"/>
    </location>
</feature>
<dbReference type="OrthoDB" id="5954366at2759"/>
<dbReference type="PROSITE" id="PS51450">
    <property type="entry name" value="LRR"/>
    <property type="match status" value="2"/>
</dbReference>
<feature type="compositionally biased region" description="Polar residues" evidence="5">
    <location>
        <begin position="823"/>
        <end position="841"/>
    </location>
</feature>
<feature type="signal peptide" evidence="7">
    <location>
        <begin position="1"/>
        <end position="28"/>
    </location>
</feature>
<feature type="compositionally biased region" description="Acidic residues" evidence="5">
    <location>
        <begin position="945"/>
        <end position="955"/>
    </location>
</feature>
<dbReference type="CDD" id="cd00096">
    <property type="entry name" value="Ig"/>
    <property type="match status" value="1"/>
</dbReference>
<dbReference type="EMBL" id="GDIQ01084592">
    <property type="protein sequence ID" value="JAN10145.1"/>
    <property type="molecule type" value="Transcribed_RNA"/>
</dbReference>
<dbReference type="SUPFAM" id="SSF52058">
    <property type="entry name" value="L domain-like"/>
    <property type="match status" value="1"/>
</dbReference>
<feature type="compositionally biased region" description="Polar residues" evidence="5">
    <location>
        <begin position="589"/>
        <end position="606"/>
    </location>
</feature>
<dbReference type="EMBL" id="GDIQ01084637">
    <property type="protein sequence ID" value="JAN10100.1"/>
    <property type="molecule type" value="Transcribed_RNA"/>
</dbReference>
<keyword evidence="1" id="KW-0433">Leucine-rich repeat</keyword>
<keyword evidence="3" id="KW-0677">Repeat</keyword>
<dbReference type="InterPro" id="IPR007110">
    <property type="entry name" value="Ig-like_dom"/>
</dbReference>
<keyword evidence="6" id="KW-0812">Transmembrane</keyword>
<dbReference type="PANTHER" id="PTHR24366">
    <property type="entry name" value="IG(IMMUNOGLOBULIN) AND LRR(LEUCINE RICH REPEAT) DOMAINS"/>
    <property type="match status" value="1"/>
</dbReference>
<feature type="region of interest" description="Disordered" evidence="5">
    <location>
        <begin position="581"/>
        <end position="606"/>
    </location>
</feature>
<evidence type="ECO:0000259" key="8">
    <source>
        <dbReference type="PROSITE" id="PS50835"/>
    </source>
</evidence>
<evidence type="ECO:0000256" key="6">
    <source>
        <dbReference type="SAM" id="Phobius"/>
    </source>
</evidence>
<dbReference type="InterPro" id="IPR003599">
    <property type="entry name" value="Ig_sub"/>
</dbReference>